<feature type="compositionally biased region" description="Pro residues" evidence="1">
    <location>
        <begin position="449"/>
        <end position="460"/>
    </location>
</feature>
<keyword evidence="2" id="KW-1133">Transmembrane helix</keyword>
<feature type="compositionally biased region" description="Low complexity" evidence="1">
    <location>
        <begin position="386"/>
        <end position="398"/>
    </location>
</feature>
<evidence type="ECO:0000256" key="2">
    <source>
        <dbReference type="SAM" id="Phobius"/>
    </source>
</evidence>
<feature type="compositionally biased region" description="Low complexity" evidence="1">
    <location>
        <begin position="461"/>
        <end position="480"/>
    </location>
</feature>
<feature type="region of interest" description="Disordered" evidence="1">
    <location>
        <begin position="519"/>
        <end position="542"/>
    </location>
</feature>
<evidence type="ECO:0008006" key="5">
    <source>
        <dbReference type="Google" id="ProtNLM"/>
    </source>
</evidence>
<organism evidence="3 4">
    <name type="scientific">Linnemannia exigua</name>
    <dbReference type="NCBI Taxonomy" id="604196"/>
    <lineage>
        <taxon>Eukaryota</taxon>
        <taxon>Fungi</taxon>
        <taxon>Fungi incertae sedis</taxon>
        <taxon>Mucoromycota</taxon>
        <taxon>Mortierellomycotina</taxon>
        <taxon>Mortierellomycetes</taxon>
        <taxon>Mortierellales</taxon>
        <taxon>Mortierellaceae</taxon>
        <taxon>Linnemannia</taxon>
    </lineage>
</organism>
<dbReference type="Proteomes" id="UP001194580">
    <property type="component" value="Unassembled WGS sequence"/>
</dbReference>
<feature type="transmembrane region" description="Helical" evidence="2">
    <location>
        <begin position="276"/>
        <end position="296"/>
    </location>
</feature>
<keyword evidence="2" id="KW-0472">Membrane</keyword>
<dbReference type="SUPFAM" id="SSF50965">
    <property type="entry name" value="Galactose oxidase, central domain"/>
    <property type="match status" value="1"/>
</dbReference>
<evidence type="ECO:0000256" key="1">
    <source>
        <dbReference type="SAM" id="MobiDB-lite"/>
    </source>
</evidence>
<dbReference type="AlphaFoldDB" id="A0AAD4HB25"/>
<evidence type="ECO:0000313" key="4">
    <source>
        <dbReference type="Proteomes" id="UP001194580"/>
    </source>
</evidence>
<dbReference type="Gene3D" id="2.120.10.80">
    <property type="entry name" value="Kelch-type beta propeller"/>
    <property type="match status" value="1"/>
</dbReference>
<feature type="compositionally biased region" description="Pro residues" evidence="1">
    <location>
        <begin position="402"/>
        <end position="416"/>
    </location>
</feature>
<comment type="caution">
    <text evidence="3">The sequence shown here is derived from an EMBL/GenBank/DDBJ whole genome shotgun (WGS) entry which is preliminary data.</text>
</comment>
<keyword evidence="4" id="KW-1185">Reference proteome</keyword>
<feature type="compositionally biased region" description="Polar residues" evidence="1">
    <location>
        <begin position="370"/>
        <end position="385"/>
    </location>
</feature>
<proteinExistence type="predicted"/>
<feature type="compositionally biased region" description="Low complexity" evidence="1">
    <location>
        <begin position="423"/>
        <end position="448"/>
    </location>
</feature>
<dbReference type="InterPro" id="IPR015915">
    <property type="entry name" value="Kelch-typ_b-propeller"/>
</dbReference>
<name>A0AAD4HB25_9FUNG</name>
<sequence length="636" mass="67996">MAYVTIDENILLIQGGINPSDKTAASTTTTSKQFFSLDFTTSASWNTTSPPWTQLNVDGDSGPASFGHSLLVSPNRRNITVWDPTNIGSRGIMTYSLDNHQWTKVGDGPKEFSTQGGLQAVAHPTNGLVYIPSGTNSNDGNMMIFDLLTSVVRLVPMPPRESNNLLKWYGYSFVWSEIRNSFLIFGGGGDVGSYFYEYSVANNSWTDLTLAGNAVPPRVKNACLVPGQSAAGAVMSGPPLIYSINTEKWTTKFIRGTHYTDTGRYSPPPMTSPAEVGGALTAGIVAVVAAVGFIFYRRRKNRRQKAILEGQSHQFYRMQESDMSLNSIVSPPPITGALTQDGSHGMEQADKAEVLLATNAQAGRNRLYGSHSNAQPISLSQKSAGSNVANSNNNNIINLGPRPIPSPPAFFSPPHTPWHDPNSHSSLSDSSSWATPPTNPSWPSSPANPTWPTPPTPSCPSMPAEASSSSSSASPTSSRATPLPQTNHPSAPPPPYPVSPSSSHAVIFRKEAVTDLPTAIPPINPAFKNVGNSEDNYGTSGGYDRKVEELQHQLAAHKEELSRRSIGLHPQFYTGTASDTQTIPKAVARNPQGAGDIVVIGSSSSNGGSGQTNEELQQQVLALQIELSRLQAMIGQ</sequence>
<evidence type="ECO:0000313" key="3">
    <source>
        <dbReference type="EMBL" id="KAG0279765.1"/>
    </source>
</evidence>
<accession>A0AAD4HB25</accession>
<protein>
    <recommendedName>
        <fullName evidence="5">Galactose oxidase</fullName>
    </recommendedName>
</protein>
<reference evidence="3" key="1">
    <citation type="journal article" date="2020" name="Fungal Divers.">
        <title>Resolving the Mortierellaceae phylogeny through synthesis of multi-gene phylogenetics and phylogenomics.</title>
        <authorList>
            <person name="Vandepol N."/>
            <person name="Liber J."/>
            <person name="Desiro A."/>
            <person name="Na H."/>
            <person name="Kennedy M."/>
            <person name="Barry K."/>
            <person name="Grigoriev I.V."/>
            <person name="Miller A.N."/>
            <person name="O'Donnell K."/>
            <person name="Stajich J.E."/>
            <person name="Bonito G."/>
        </authorList>
    </citation>
    <scope>NUCLEOTIDE SEQUENCE</scope>
    <source>
        <strain evidence="3">NRRL 28262</strain>
    </source>
</reference>
<dbReference type="EMBL" id="JAAAIL010000105">
    <property type="protein sequence ID" value="KAG0279765.1"/>
    <property type="molecule type" value="Genomic_DNA"/>
</dbReference>
<dbReference type="InterPro" id="IPR011043">
    <property type="entry name" value="Gal_Oxase/kelch_b-propeller"/>
</dbReference>
<keyword evidence="2" id="KW-0812">Transmembrane</keyword>
<gene>
    <name evidence="3" type="ORF">BGZ95_000297</name>
</gene>
<feature type="region of interest" description="Disordered" evidence="1">
    <location>
        <begin position="367"/>
        <end position="502"/>
    </location>
</feature>